<dbReference type="InterPro" id="IPR037257">
    <property type="entry name" value="T2SS_E_N_sf"/>
</dbReference>
<dbReference type="Gene3D" id="3.30.450.90">
    <property type="match status" value="1"/>
</dbReference>
<protein>
    <recommendedName>
        <fullName evidence="4">Bacterial type II secretion system protein E domain-containing protein</fullName>
    </recommendedName>
</protein>
<feature type="domain" description="Bacterial type II secretion system protein E" evidence="4">
    <location>
        <begin position="579"/>
        <end position="593"/>
    </location>
</feature>
<dbReference type="GO" id="GO:0005886">
    <property type="term" value="C:plasma membrane"/>
    <property type="evidence" value="ECO:0007669"/>
    <property type="project" value="TreeGrafter"/>
</dbReference>
<keyword evidence="3" id="KW-0067">ATP-binding</keyword>
<dbReference type="SUPFAM" id="SSF160246">
    <property type="entry name" value="EspE N-terminal domain-like"/>
    <property type="match status" value="1"/>
</dbReference>
<dbReference type="InterPro" id="IPR029016">
    <property type="entry name" value="GAF-like_dom_sf"/>
</dbReference>
<dbReference type="AlphaFoldDB" id="A0AA48HY43"/>
<keyword evidence="6" id="KW-1185">Reference proteome</keyword>
<dbReference type="InterPro" id="IPR001482">
    <property type="entry name" value="T2SS/T4SS_dom"/>
</dbReference>
<dbReference type="Proteomes" id="UP001333710">
    <property type="component" value="Chromosome"/>
</dbReference>
<dbReference type="KEGG" id="pmaw:MACH26_35290"/>
<evidence type="ECO:0000313" key="6">
    <source>
        <dbReference type="Proteomes" id="UP001333710"/>
    </source>
</evidence>
<evidence type="ECO:0000256" key="2">
    <source>
        <dbReference type="ARBA" id="ARBA00022741"/>
    </source>
</evidence>
<dbReference type="Gene3D" id="3.30.450.40">
    <property type="match status" value="1"/>
</dbReference>
<comment type="similarity">
    <text evidence="1">Belongs to the GSP E family.</text>
</comment>
<evidence type="ECO:0000256" key="3">
    <source>
        <dbReference type="ARBA" id="ARBA00022840"/>
    </source>
</evidence>
<dbReference type="CDD" id="cd01129">
    <property type="entry name" value="PulE-GspE-like"/>
    <property type="match status" value="1"/>
</dbReference>
<dbReference type="PANTHER" id="PTHR30258">
    <property type="entry name" value="TYPE II SECRETION SYSTEM PROTEIN GSPE-RELATED"/>
    <property type="match status" value="1"/>
</dbReference>
<accession>A0AA48HY43</accession>
<evidence type="ECO:0000313" key="5">
    <source>
        <dbReference type="EMBL" id="BDX08008.1"/>
    </source>
</evidence>
<name>A0AA48HY43_9ALTE</name>
<dbReference type="EMBL" id="AP027272">
    <property type="protein sequence ID" value="BDX08008.1"/>
    <property type="molecule type" value="Genomic_DNA"/>
</dbReference>
<dbReference type="Pfam" id="PF01590">
    <property type="entry name" value="GAF"/>
    <property type="match status" value="1"/>
</dbReference>
<proteinExistence type="inferred from homology"/>
<dbReference type="InterPro" id="IPR003593">
    <property type="entry name" value="AAA+_ATPase"/>
</dbReference>
<dbReference type="SMART" id="SM00382">
    <property type="entry name" value="AAA"/>
    <property type="match status" value="1"/>
</dbReference>
<dbReference type="GO" id="GO:0005524">
    <property type="term" value="F:ATP binding"/>
    <property type="evidence" value="ECO:0007669"/>
    <property type="project" value="UniProtKB-KW"/>
</dbReference>
<dbReference type="Gene3D" id="3.40.50.300">
    <property type="entry name" value="P-loop containing nucleotide triphosphate hydrolases"/>
    <property type="match status" value="1"/>
</dbReference>
<dbReference type="InterPro" id="IPR027417">
    <property type="entry name" value="P-loop_NTPase"/>
</dbReference>
<sequence length="770" mass="85478">MKPVSSAIVNSIINREIQPITEEALYRMINDQVRQDDLLKKIDSYLEQHETLMDAYQKLEPIILKLFGAERMSIFQRRRQHQDLVARFKTGNEIREIKVAISPQSIAGYVALSQLPLIINDPYNAEELREIHPRLKFADKFDKSSSFKTKSILCVPIMNAGVILGVMQVINKQRGDFNDADLRLGKGLADMLGNKFRFELDGTKQPFQYLVHRNLIQESVLDQLIESCKDQKHLIQRLTSEHRIPENEIGQALSIHYQVPWLDYLPDKYHLFQNESRLNVSYLKRNLVAVIADARENPIVVMAEPNNAALLMEVESALGIEQYEISVGLPNTVLQYLGEATGGDSKGPGEMDEILDEISTSSDDHEEMVDELSDDAPAVVRLVSRILHDAKRINASDIHIDAEKGGPTRVRMRVDGVCRDITQLPASHHSAVIARIKIMANLNIAEKRVPQDGKLAFRMQGKPVEVRVATIPTVAGEGVVMRILAAGGAMPMDKMNLSPRNTEMLKTMIVKPHGILLVVGPTGSGKTTTLHAILGHLNTPEKKIWTAEDPVEITQPGLQQVQVSPKIGFTFASALRAFLRADPDIILIGEMRDKETAHAGIEASLTGHLVLSTLHTNSAPETITRLLDLGLDPVNFSDACVGILAQRLIRTLCKNCKEEYPATDAEVGFVKRQYGEDKLEEIGYKEPLMLHRGKGCDECGGTGYKGRTGVHELLTMTPELRALVYKEAAVTAMAKQATSDGMRTLVQDGLYKVLKGDTDIAQVQIISGAE</sequence>
<dbReference type="SUPFAM" id="SSF52540">
    <property type="entry name" value="P-loop containing nucleoside triphosphate hydrolases"/>
    <property type="match status" value="1"/>
</dbReference>
<dbReference type="InterPro" id="IPR003018">
    <property type="entry name" value="GAF"/>
</dbReference>
<dbReference type="SMART" id="SM00065">
    <property type="entry name" value="GAF"/>
    <property type="match status" value="1"/>
</dbReference>
<evidence type="ECO:0000256" key="1">
    <source>
        <dbReference type="ARBA" id="ARBA00006611"/>
    </source>
</evidence>
<gene>
    <name evidence="5" type="ORF">MACH26_35290</name>
</gene>
<dbReference type="Pfam" id="PF00437">
    <property type="entry name" value="T2SSE"/>
    <property type="match status" value="1"/>
</dbReference>
<keyword evidence="2" id="KW-0547">Nucleotide-binding</keyword>
<evidence type="ECO:0000259" key="4">
    <source>
        <dbReference type="PROSITE" id="PS00662"/>
    </source>
</evidence>
<dbReference type="PROSITE" id="PS00662">
    <property type="entry name" value="T2SP_E"/>
    <property type="match status" value="1"/>
</dbReference>
<organism evidence="5 6">
    <name type="scientific">Planctobacterium marinum</name>
    <dbReference type="NCBI Taxonomy" id="1631968"/>
    <lineage>
        <taxon>Bacteria</taxon>
        <taxon>Pseudomonadati</taxon>
        <taxon>Pseudomonadota</taxon>
        <taxon>Gammaproteobacteria</taxon>
        <taxon>Alteromonadales</taxon>
        <taxon>Alteromonadaceae</taxon>
        <taxon>Planctobacterium</taxon>
    </lineage>
</organism>
<dbReference type="GO" id="GO:0016887">
    <property type="term" value="F:ATP hydrolysis activity"/>
    <property type="evidence" value="ECO:0007669"/>
    <property type="project" value="TreeGrafter"/>
</dbReference>
<reference evidence="5" key="1">
    <citation type="submission" date="2023-01" db="EMBL/GenBank/DDBJ databases">
        <title>Complete genome sequence of Planctobacterium marinum strain Dej080120_11.</title>
        <authorList>
            <person name="Ueki S."/>
            <person name="Maruyama F."/>
        </authorList>
    </citation>
    <scope>NUCLEOTIDE SEQUENCE</scope>
    <source>
        <strain evidence="5">Dej080120_11</strain>
    </source>
</reference>
<dbReference type="PANTHER" id="PTHR30258:SF1">
    <property type="entry name" value="PROTEIN TRANSPORT PROTEIN HOFB HOMOLOG"/>
    <property type="match status" value="1"/>
</dbReference>
<dbReference type="SUPFAM" id="SSF55781">
    <property type="entry name" value="GAF domain-like"/>
    <property type="match status" value="1"/>
</dbReference>